<dbReference type="Pfam" id="PF10604">
    <property type="entry name" value="Polyketide_cyc2"/>
    <property type="match status" value="1"/>
</dbReference>
<protein>
    <recommendedName>
        <fullName evidence="3">Polyketide cyclase / dehydrase and lipid transport</fullName>
    </recommendedName>
</protein>
<dbReference type="SUPFAM" id="SSF55961">
    <property type="entry name" value="Bet v1-like"/>
    <property type="match status" value="1"/>
</dbReference>
<accession>A0ABN2AAS7</accession>
<dbReference type="Proteomes" id="UP001501470">
    <property type="component" value="Unassembled WGS sequence"/>
</dbReference>
<reference evidence="1 2" key="1">
    <citation type="journal article" date="2019" name="Int. J. Syst. Evol. Microbiol.">
        <title>The Global Catalogue of Microorganisms (GCM) 10K type strain sequencing project: providing services to taxonomists for standard genome sequencing and annotation.</title>
        <authorList>
            <consortium name="The Broad Institute Genomics Platform"/>
            <consortium name="The Broad Institute Genome Sequencing Center for Infectious Disease"/>
            <person name="Wu L."/>
            <person name="Ma J."/>
        </authorList>
    </citation>
    <scope>NUCLEOTIDE SEQUENCE [LARGE SCALE GENOMIC DNA]</scope>
    <source>
        <strain evidence="1 2">JCM 15933</strain>
    </source>
</reference>
<dbReference type="RefSeq" id="WP_344502723.1">
    <property type="nucleotide sequence ID" value="NZ_BAAAQD010000005.1"/>
</dbReference>
<dbReference type="InterPro" id="IPR019587">
    <property type="entry name" value="Polyketide_cyclase/dehydratase"/>
</dbReference>
<comment type="caution">
    <text evidence="1">The sequence shown here is derived from an EMBL/GenBank/DDBJ whole genome shotgun (WGS) entry which is preliminary data.</text>
</comment>
<organism evidence="1 2">
    <name type="scientific">Dactylosporangium maewongense</name>
    <dbReference type="NCBI Taxonomy" id="634393"/>
    <lineage>
        <taxon>Bacteria</taxon>
        <taxon>Bacillati</taxon>
        <taxon>Actinomycetota</taxon>
        <taxon>Actinomycetes</taxon>
        <taxon>Micromonosporales</taxon>
        <taxon>Micromonosporaceae</taxon>
        <taxon>Dactylosporangium</taxon>
    </lineage>
</organism>
<evidence type="ECO:0000313" key="1">
    <source>
        <dbReference type="EMBL" id="GAA1515147.1"/>
    </source>
</evidence>
<evidence type="ECO:0008006" key="3">
    <source>
        <dbReference type="Google" id="ProtNLM"/>
    </source>
</evidence>
<proteinExistence type="predicted"/>
<sequence>MSVDAFAHTFLVAAPPARVFEHLADPHSYVGLSPLVVAVRDVRTDGDQVGYVALERFRFWTNRIRVTMTLDPAAPAVVSDVVSPGRVRLRAAVTLAPSGAGTEVTETITVDSPSLLRRYVVRTARSVQLRRAAELTRRMSAGPS</sequence>
<dbReference type="CDD" id="cd07812">
    <property type="entry name" value="SRPBCC"/>
    <property type="match status" value="1"/>
</dbReference>
<evidence type="ECO:0000313" key="2">
    <source>
        <dbReference type="Proteomes" id="UP001501470"/>
    </source>
</evidence>
<dbReference type="InterPro" id="IPR023393">
    <property type="entry name" value="START-like_dom_sf"/>
</dbReference>
<dbReference type="EMBL" id="BAAAQD010000005">
    <property type="protein sequence ID" value="GAA1515147.1"/>
    <property type="molecule type" value="Genomic_DNA"/>
</dbReference>
<dbReference type="Gene3D" id="3.30.530.20">
    <property type="match status" value="1"/>
</dbReference>
<name>A0ABN2AAS7_9ACTN</name>
<gene>
    <name evidence="1" type="ORF">GCM10009827_032420</name>
</gene>
<keyword evidence="2" id="KW-1185">Reference proteome</keyword>